<dbReference type="InterPro" id="IPR001007">
    <property type="entry name" value="VWF_dom"/>
</dbReference>
<dbReference type="InterPro" id="IPR013320">
    <property type="entry name" value="ConA-like_dom_sf"/>
</dbReference>
<dbReference type="Pfam" id="PF00093">
    <property type="entry name" value="VWC"/>
    <property type="match status" value="2"/>
</dbReference>
<dbReference type="GO" id="GO:0030513">
    <property type="term" value="P:positive regulation of BMP signaling pathway"/>
    <property type="evidence" value="ECO:0007669"/>
    <property type="project" value="TreeGrafter"/>
</dbReference>
<dbReference type="OrthoDB" id="8959411at2759"/>
<comment type="subcellular location">
    <subcellularLocation>
        <location evidence="1">Secreted</location>
    </subcellularLocation>
</comment>
<dbReference type="GO" id="GO:0005576">
    <property type="term" value="C:extracellular region"/>
    <property type="evidence" value="ECO:0007669"/>
    <property type="project" value="UniProtKB-SubCell"/>
</dbReference>
<dbReference type="SUPFAM" id="SSF49899">
    <property type="entry name" value="Concanavalin A-like lectins/glucanases"/>
    <property type="match status" value="1"/>
</dbReference>
<dbReference type="InterPro" id="IPR052424">
    <property type="entry name" value="Kielin_Chordin-BMP_Reg"/>
</dbReference>
<keyword evidence="2" id="KW-0964">Secreted</keyword>
<evidence type="ECO:0000313" key="6">
    <source>
        <dbReference type="EMBL" id="TRY57862.1"/>
    </source>
</evidence>
<evidence type="ECO:0000259" key="5">
    <source>
        <dbReference type="PROSITE" id="PS50184"/>
    </source>
</evidence>
<dbReference type="EMBL" id="SRMA01027220">
    <property type="protein sequence ID" value="TRY57862.1"/>
    <property type="molecule type" value="Genomic_DNA"/>
</dbReference>
<evidence type="ECO:0000256" key="1">
    <source>
        <dbReference type="ARBA" id="ARBA00004613"/>
    </source>
</evidence>
<dbReference type="Gene3D" id="6.20.200.20">
    <property type="match status" value="3"/>
</dbReference>
<feature type="domain" description="VWFC" evidence="5">
    <location>
        <begin position="741"/>
        <end position="799"/>
    </location>
</feature>
<feature type="domain" description="VWFC" evidence="5">
    <location>
        <begin position="473"/>
        <end position="530"/>
    </location>
</feature>
<dbReference type="PROSITE" id="PS01208">
    <property type="entry name" value="VWFC_1"/>
    <property type="match status" value="2"/>
</dbReference>
<dbReference type="AlphaFoldDB" id="A0A553MXE6"/>
<feature type="chain" id="PRO_5021904051" description="VWFC domain-containing protein" evidence="4">
    <location>
        <begin position="27"/>
        <end position="1035"/>
    </location>
</feature>
<organism evidence="6 7">
    <name type="scientific">Danionella cerebrum</name>
    <dbReference type="NCBI Taxonomy" id="2873325"/>
    <lineage>
        <taxon>Eukaryota</taxon>
        <taxon>Metazoa</taxon>
        <taxon>Chordata</taxon>
        <taxon>Craniata</taxon>
        <taxon>Vertebrata</taxon>
        <taxon>Euteleostomi</taxon>
        <taxon>Actinopterygii</taxon>
        <taxon>Neopterygii</taxon>
        <taxon>Teleostei</taxon>
        <taxon>Ostariophysi</taxon>
        <taxon>Cypriniformes</taxon>
        <taxon>Danionidae</taxon>
        <taxon>Danioninae</taxon>
        <taxon>Danionella</taxon>
    </lineage>
</organism>
<dbReference type="SMART" id="SM00215">
    <property type="entry name" value="VWC_out"/>
    <property type="match status" value="3"/>
</dbReference>
<accession>A0A553MXE6</accession>
<dbReference type="PROSITE" id="PS50184">
    <property type="entry name" value="VWFC_2"/>
    <property type="match status" value="5"/>
</dbReference>
<name>A0A553MXE6_9TELE</name>
<dbReference type="Proteomes" id="UP000316079">
    <property type="component" value="Unassembled WGS sequence"/>
</dbReference>
<dbReference type="PANTHER" id="PTHR46698">
    <property type="entry name" value="CROSSVEINLESS 2"/>
    <property type="match status" value="1"/>
</dbReference>
<dbReference type="Gene3D" id="2.10.70.10">
    <property type="entry name" value="Complement Module, domain 1"/>
    <property type="match status" value="6"/>
</dbReference>
<feature type="signal peptide" evidence="4">
    <location>
        <begin position="1"/>
        <end position="26"/>
    </location>
</feature>
<evidence type="ECO:0000256" key="4">
    <source>
        <dbReference type="SAM" id="SignalP"/>
    </source>
</evidence>
<evidence type="ECO:0000313" key="7">
    <source>
        <dbReference type="Proteomes" id="UP000316079"/>
    </source>
</evidence>
<dbReference type="Pfam" id="PF23334">
    <property type="entry name" value="VWC2L_2nd"/>
    <property type="match status" value="3"/>
</dbReference>
<feature type="domain" description="VWFC" evidence="5">
    <location>
        <begin position="680"/>
        <end position="739"/>
    </location>
</feature>
<keyword evidence="7" id="KW-1185">Reference proteome</keyword>
<dbReference type="Gene3D" id="2.60.120.200">
    <property type="match status" value="1"/>
</dbReference>
<dbReference type="STRING" id="623744.A0A553MXE6"/>
<protein>
    <recommendedName>
        <fullName evidence="5">VWFC domain-containing protein</fullName>
    </recommendedName>
</protein>
<comment type="caution">
    <text evidence="6">The sequence shown here is derived from an EMBL/GenBank/DDBJ whole genome shotgun (WGS) entry which is preliminary data.</text>
</comment>
<reference evidence="6 7" key="1">
    <citation type="journal article" date="2019" name="Sci. Data">
        <title>Hybrid genome assembly and annotation of Danionella translucida.</title>
        <authorList>
            <person name="Kadobianskyi M."/>
            <person name="Schulze L."/>
            <person name="Schuelke M."/>
            <person name="Judkewitz B."/>
        </authorList>
    </citation>
    <scope>NUCLEOTIDE SEQUENCE [LARGE SCALE GENOMIC DNA]</scope>
    <source>
        <strain evidence="6 7">Bolton</strain>
    </source>
</reference>
<dbReference type="SUPFAM" id="SSF57603">
    <property type="entry name" value="FnI-like domain"/>
    <property type="match status" value="7"/>
</dbReference>
<keyword evidence="3 4" id="KW-0732">Signal</keyword>
<sequence>MELKCLHGEFFLALFVLLEVCGCVQSHEDANPAAVIDLLKALNITHLTHGIYKAKGRDPETPAWRFRSSTPHLILPYDVSKQFFTTSQGVLGLYLEGLQKRRSVATLVSFIYPGQDERPLLELISDTKGDQLKMEFRSADGSTPEVLVIPGGSPFTGGAWVRLALSVEPRQVVMFLECQEPVVMKLKGGERILQLDFTQDLQVTFSSSARKKANKFSGIWQTAELSMRRYEGRPWVCGNQTDNISPTKVSSPTVMDLGMMQDEAYRGDGVLSTVSPSELDRHHGQVERNLHSILTMLDMLKEQNSQLQTRVEHLETCECRKRKCVLDGGTEVEEGTRWSPDAQTMCLCTNGQVHCNRSNECRFHSNIYNNGEVFSPDDCSRCTCEDASMKEKPMRVVNGSCRDQIHVSTASAQYHVTPLSVCQHCAQTPTEGLENAAPPALSGNQDCVDVHACPTTCQDGPKPPYGSCCRDCSRCNFHGMVVLDGVSFQDTHDSCKQCVCRAGNVECTPQSCPQLPCQLLESVGGQCCPRKVKSTVKVNAAMFPAETQPLHLLDPVVLSAMNGNIQCERFPCPPAPCNNPVIPPGECCARCEECVYEGEVFLDGQTFSSRHDPCLRCQCSSGRVSCDPSRSSCLPPDCTHPAKPANQCWCGYEGRVYEDGEEFRPPGGGPCIQCTCKHCGRCQYGEHVYEHGQRFTDPQDPCVTCTCQDGQTTCGVSGCPEVTCANPFTPPGECCPRCPVQDCEYENRIISNGDSFPNPGNPCLDCVCNDGRVDCGNHECPKPSCNHPRPGTCCQNNCNDDAQSSIVLIQSFIRENVAPNAQVTQLLCCLYNGNEHANGARFEDTVDLCVTCVCRDGTVTCRPSQCPKIDCPYPVMDRCCPNCKGCMFAGVEYLNGQEFPDPADPCSHCICSNGHVTCNRKPCQHPGCSNPITQPGQCCPACDGCQFEGRVYLDGQSFSSPVAPCEECRCFRGEVECSPRICAQVSCLHPGHDRCFCPVCDSCLFNDRDCSNGETFHDPRDPCRSCKCLVSNRQQ</sequence>
<gene>
    <name evidence="6" type="ORF">DNTS_017658</name>
</gene>
<evidence type="ECO:0000256" key="2">
    <source>
        <dbReference type="ARBA" id="ARBA00022525"/>
    </source>
</evidence>
<feature type="domain" description="VWFC" evidence="5">
    <location>
        <begin position="884"/>
        <end position="943"/>
    </location>
</feature>
<dbReference type="PANTHER" id="PTHR46698:SF3">
    <property type="entry name" value="TENECTIN ISOFORM 1-RELATED"/>
    <property type="match status" value="1"/>
</dbReference>
<evidence type="ECO:0000256" key="3">
    <source>
        <dbReference type="ARBA" id="ARBA00022729"/>
    </source>
</evidence>
<proteinExistence type="predicted"/>
<feature type="domain" description="VWFC" evidence="5">
    <location>
        <begin position="829"/>
        <end position="884"/>
    </location>
</feature>
<dbReference type="SMART" id="SM00214">
    <property type="entry name" value="VWC"/>
    <property type="match status" value="9"/>
</dbReference>